<name>D9QKS9_BRESC</name>
<dbReference type="OrthoDB" id="7390489at2"/>
<protein>
    <recommendedName>
        <fullName evidence="2">Aerotolerance regulator N-terminal domain-containing protein</fullName>
    </recommendedName>
</protein>
<sequence length="384" mass="40445">MSPSLLAPLGLFALLALAIPVILHIARRTENRTIAFAALRWLEARPNPRRSVTVDERWLLVLRLALLALLALWLARPVLWNATDERPVVAVAPGVDAATLAALTDGGDRRVWLAPGFPAVGGPAPGPGPNLASLIRQLDTELSPGTPLALVVPGTLTGVDAERPRLSRRVDWRVGPVATRAASPAQTRPLALSVRYAPEAEGTVRYFRAAATAWTMAGADPAFDAATTDRPVARDTRALVWLAAGSVPAGVVAWVRDGGTILTALDAVIPVEGETTPVWRDATGAPLALAGALGRGRVIRLTRALEPAAIPALVEASFPDALMTMLRPAPAPARVAASALAPLIGAAPYTQPPLDLRPWLALLIAAAFAAERWMATRRQRAVAP</sequence>
<feature type="transmembrane region" description="Helical" evidence="1">
    <location>
        <begin position="58"/>
        <end position="75"/>
    </location>
</feature>
<dbReference type="BioCyc" id="BSUB633149:G1GM8-2436-MONOMER"/>
<dbReference type="EMBL" id="CP002102">
    <property type="protein sequence ID" value="ADL01743.1"/>
    <property type="molecule type" value="Genomic_DNA"/>
</dbReference>
<dbReference type="STRING" id="633149.Bresu_2434"/>
<keyword evidence="1" id="KW-0812">Transmembrane</keyword>
<dbReference type="PANTHER" id="PTHR37464">
    <property type="entry name" value="BLL2463 PROTEIN"/>
    <property type="match status" value="1"/>
</dbReference>
<dbReference type="Pfam" id="PF07584">
    <property type="entry name" value="BatA"/>
    <property type="match status" value="1"/>
</dbReference>
<keyword evidence="1" id="KW-0472">Membrane</keyword>
<evidence type="ECO:0000256" key="1">
    <source>
        <dbReference type="SAM" id="Phobius"/>
    </source>
</evidence>
<dbReference type="PANTHER" id="PTHR37464:SF1">
    <property type="entry name" value="BLL2463 PROTEIN"/>
    <property type="match status" value="1"/>
</dbReference>
<evidence type="ECO:0000313" key="4">
    <source>
        <dbReference type="Proteomes" id="UP000002696"/>
    </source>
</evidence>
<dbReference type="InParanoid" id="D9QKS9"/>
<dbReference type="Proteomes" id="UP000002696">
    <property type="component" value="Chromosome"/>
</dbReference>
<feature type="domain" description="Aerotolerance regulator N-terminal" evidence="2">
    <location>
        <begin position="3"/>
        <end position="77"/>
    </location>
</feature>
<dbReference type="NCBIfam" id="TIGR02226">
    <property type="entry name" value="two_anch"/>
    <property type="match status" value="1"/>
</dbReference>
<evidence type="ECO:0000259" key="2">
    <source>
        <dbReference type="Pfam" id="PF07584"/>
    </source>
</evidence>
<dbReference type="HOGENOM" id="CLU_713533_0_0_5"/>
<gene>
    <name evidence="3" type="ordered locus">Bresu_2434</name>
</gene>
<dbReference type="eggNOG" id="ENOG502Z9IQ">
    <property type="taxonomic scope" value="Bacteria"/>
</dbReference>
<evidence type="ECO:0000313" key="3">
    <source>
        <dbReference type="EMBL" id="ADL01743.1"/>
    </source>
</evidence>
<dbReference type="InterPro" id="IPR011933">
    <property type="entry name" value="Double_TM_dom"/>
</dbReference>
<dbReference type="RefSeq" id="WP_013269844.1">
    <property type="nucleotide sequence ID" value="NC_014375.1"/>
</dbReference>
<keyword evidence="4" id="KW-1185">Reference proteome</keyword>
<dbReference type="InterPro" id="IPR024163">
    <property type="entry name" value="Aerotolerance_reg_N"/>
</dbReference>
<reference evidence="4" key="1">
    <citation type="journal article" date="2011" name="J. Bacteriol.">
        <title>Genome sequences of eight morphologically diverse alphaproteobacteria.</title>
        <authorList>
            <consortium name="US DOE Joint Genome Institute"/>
            <person name="Brown P.J."/>
            <person name="Kysela D.T."/>
            <person name="Buechlein A."/>
            <person name="Hemmerich C."/>
            <person name="Brun Y.V."/>
        </authorList>
    </citation>
    <scope>NUCLEOTIDE SEQUENCE [LARGE SCALE GENOMIC DNA]</scope>
    <source>
        <strain evidence="4">ATCC 15264 / DSM 4735 / LMG 14903 / NBRC 16000 / CB 81</strain>
    </source>
</reference>
<organism evidence="3 4">
    <name type="scientific">Brevundimonas subvibrioides (strain ATCC 15264 / DSM 4735 / LMG 14903 / NBRC 16000 / CB 81)</name>
    <name type="common">Caulobacter subvibrioides</name>
    <dbReference type="NCBI Taxonomy" id="633149"/>
    <lineage>
        <taxon>Bacteria</taxon>
        <taxon>Pseudomonadati</taxon>
        <taxon>Pseudomonadota</taxon>
        <taxon>Alphaproteobacteria</taxon>
        <taxon>Caulobacterales</taxon>
        <taxon>Caulobacteraceae</taxon>
        <taxon>Brevundimonas</taxon>
    </lineage>
</organism>
<dbReference type="AlphaFoldDB" id="D9QKS9"/>
<keyword evidence="1" id="KW-1133">Transmembrane helix</keyword>
<dbReference type="KEGG" id="bsb:Bresu_2434"/>
<accession>D9QKS9</accession>
<proteinExistence type="predicted"/>